<protein>
    <submittedName>
        <fullName evidence="1">Uncharacterized protein</fullName>
    </submittedName>
</protein>
<accession>A0A2W5S416</accession>
<dbReference type="Proteomes" id="UP000248975">
    <property type="component" value="Unassembled WGS sequence"/>
</dbReference>
<dbReference type="EMBL" id="QFQS01000013">
    <property type="protein sequence ID" value="PZQ94814.1"/>
    <property type="molecule type" value="Genomic_DNA"/>
</dbReference>
<sequence length="161" mass="17598">MSISNKPEAFMDLFKDEPRAPLRANVAQRKTPAEKMLEILEKVKPSDLSIQDAIDRGVLDPFGVTQEVRDAFARLKPSEQIFAAFWGVAGVDSKALLALCRHAAFMERDGLLRDLKVDKELIACPVSDSDGLDDVIPPGTPVGPELAAAALRCKQALRSEK</sequence>
<name>A0A2W5S416_CERSP</name>
<evidence type="ECO:0000313" key="1">
    <source>
        <dbReference type="EMBL" id="PZQ94814.1"/>
    </source>
</evidence>
<comment type="caution">
    <text evidence="1">The sequence shown here is derived from an EMBL/GenBank/DDBJ whole genome shotgun (WGS) entry which is preliminary data.</text>
</comment>
<proteinExistence type="predicted"/>
<organism evidence="1 2">
    <name type="scientific">Cereibacter sphaeroides</name>
    <name type="common">Rhodobacter sphaeroides</name>
    <dbReference type="NCBI Taxonomy" id="1063"/>
    <lineage>
        <taxon>Bacteria</taxon>
        <taxon>Pseudomonadati</taxon>
        <taxon>Pseudomonadota</taxon>
        <taxon>Alphaproteobacteria</taxon>
        <taxon>Rhodobacterales</taxon>
        <taxon>Paracoccaceae</taxon>
        <taxon>Cereibacter</taxon>
    </lineage>
</organism>
<dbReference type="AlphaFoldDB" id="A0A2W5S416"/>
<reference evidence="1 2" key="1">
    <citation type="submission" date="2017-08" db="EMBL/GenBank/DDBJ databases">
        <title>Infants hospitalized years apart are colonized by the same room-sourced microbial strains.</title>
        <authorList>
            <person name="Brooks B."/>
            <person name="Olm M.R."/>
            <person name="Firek B.A."/>
            <person name="Baker R."/>
            <person name="Thomas B.C."/>
            <person name="Morowitz M.J."/>
            <person name="Banfield J.F."/>
        </authorList>
    </citation>
    <scope>NUCLEOTIDE SEQUENCE [LARGE SCALE GENOMIC DNA]</scope>
    <source>
        <strain evidence="1">S2_003_000_R2_11</strain>
    </source>
</reference>
<evidence type="ECO:0000313" key="2">
    <source>
        <dbReference type="Proteomes" id="UP000248975"/>
    </source>
</evidence>
<gene>
    <name evidence="1" type="ORF">DI533_21445</name>
</gene>